<proteinExistence type="predicted"/>
<evidence type="ECO:0000313" key="2">
    <source>
        <dbReference type="Proteomes" id="UP000076925"/>
    </source>
</evidence>
<comment type="caution">
    <text evidence="1">The sequence shown here is derived from an EMBL/GenBank/DDBJ whole genome shotgun (WGS) entry which is preliminary data.</text>
</comment>
<dbReference type="Gene3D" id="3.40.50.150">
    <property type="entry name" value="Vaccinia Virus protein VP39"/>
    <property type="match status" value="1"/>
</dbReference>
<sequence>MHENEERILNSWNKNALSWTRVIRSHQIKSRVQVTNSAILETVTELNPTTFLDVGCGEGWLCRELFAKGIDGWGVDASYALIEAARECGDSRFLVSSYSELGVQKFGNIERFSCFICNFSILGQRDLTDIADVGHHLLEPRGHIIVQTLHPLTAGGGTETADGWRETLWQEIGNEPFHPAPWYYRTMESWIEGFCDRNYRLLNLREIYHPVTNKPVSIIFVFERQ</sequence>
<dbReference type="CDD" id="cd02440">
    <property type="entry name" value="AdoMet_MTases"/>
    <property type="match status" value="1"/>
</dbReference>
<dbReference type="RefSeq" id="WP_017740843.1">
    <property type="nucleotide sequence ID" value="NZ_KQ976356.1"/>
</dbReference>
<evidence type="ECO:0000313" key="1">
    <source>
        <dbReference type="EMBL" id="KYC34589.1"/>
    </source>
</evidence>
<dbReference type="Pfam" id="PF13489">
    <property type="entry name" value="Methyltransf_23"/>
    <property type="match status" value="1"/>
</dbReference>
<dbReference type="GO" id="GO:0008168">
    <property type="term" value="F:methyltransferase activity"/>
    <property type="evidence" value="ECO:0007669"/>
    <property type="project" value="UniProtKB-KW"/>
</dbReference>
<accession>A0A139WQ81</accession>
<dbReference type="OrthoDB" id="9791837at2"/>
<name>A0A139WQ81_9CYAN</name>
<dbReference type="SUPFAM" id="SSF53335">
    <property type="entry name" value="S-adenosyl-L-methionine-dependent methyltransferases"/>
    <property type="match status" value="1"/>
</dbReference>
<dbReference type="EMBL" id="ANNX02000078">
    <property type="protein sequence ID" value="KYC34589.1"/>
    <property type="molecule type" value="Genomic_DNA"/>
</dbReference>
<dbReference type="GO" id="GO:0032259">
    <property type="term" value="P:methylation"/>
    <property type="evidence" value="ECO:0007669"/>
    <property type="project" value="UniProtKB-KW"/>
</dbReference>
<dbReference type="InterPro" id="IPR029063">
    <property type="entry name" value="SAM-dependent_MTases_sf"/>
</dbReference>
<protein>
    <submittedName>
        <fullName evidence="1">Methyltransferase</fullName>
    </submittedName>
</protein>
<gene>
    <name evidence="1" type="ORF">WA1_51310</name>
</gene>
<dbReference type="Proteomes" id="UP000076925">
    <property type="component" value="Unassembled WGS sequence"/>
</dbReference>
<dbReference type="STRING" id="128403.WA1_51310"/>
<reference evidence="1 2" key="1">
    <citation type="journal article" date="2013" name="Genome Biol. Evol.">
        <title>Genomes of Stigonematalean cyanobacteria (subsection V) and the evolution of oxygenic photosynthesis from prokaryotes to plastids.</title>
        <authorList>
            <person name="Dagan T."/>
            <person name="Roettger M."/>
            <person name="Stucken K."/>
            <person name="Landan G."/>
            <person name="Koch R."/>
            <person name="Major P."/>
            <person name="Gould S.B."/>
            <person name="Goremykin V.V."/>
            <person name="Rippka R."/>
            <person name="Tandeau de Marsac N."/>
            <person name="Gugger M."/>
            <person name="Lockhart P.J."/>
            <person name="Allen J.F."/>
            <person name="Brune I."/>
            <person name="Maus I."/>
            <person name="Puhler A."/>
            <person name="Martin W.F."/>
        </authorList>
    </citation>
    <scope>NUCLEOTIDE SEQUENCE [LARGE SCALE GENOMIC DNA]</scope>
    <source>
        <strain evidence="1 2">PCC 7110</strain>
    </source>
</reference>
<keyword evidence="1" id="KW-0808">Transferase</keyword>
<keyword evidence="2" id="KW-1185">Reference proteome</keyword>
<keyword evidence="1" id="KW-0489">Methyltransferase</keyword>
<dbReference type="AlphaFoldDB" id="A0A139WQ81"/>
<organism evidence="1 2">
    <name type="scientific">Scytonema hofmannii PCC 7110</name>
    <dbReference type="NCBI Taxonomy" id="128403"/>
    <lineage>
        <taxon>Bacteria</taxon>
        <taxon>Bacillati</taxon>
        <taxon>Cyanobacteriota</taxon>
        <taxon>Cyanophyceae</taxon>
        <taxon>Nostocales</taxon>
        <taxon>Scytonemataceae</taxon>
        <taxon>Scytonema</taxon>
    </lineage>
</organism>